<proteinExistence type="predicted"/>
<dbReference type="EMBL" id="GBXM01071941">
    <property type="protein sequence ID" value="JAH36636.1"/>
    <property type="molecule type" value="Transcribed_RNA"/>
</dbReference>
<evidence type="ECO:0000256" key="1">
    <source>
        <dbReference type="SAM" id="SignalP"/>
    </source>
</evidence>
<protein>
    <recommendedName>
        <fullName evidence="3">Secreted protein</fullName>
    </recommendedName>
</protein>
<accession>A0A0E9S5R4</accession>
<evidence type="ECO:0000313" key="2">
    <source>
        <dbReference type="EMBL" id="JAH36636.1"/>
    </source>
</evidence>
<name>A0A0E9S5R4_ANGAN</name>
<feature type="chain" id="PRO_5002432254" description="Secreted protein" evidence="1">
    <location>
        <begin position="25"/>
        <end position="71"/>
    </location>
</feature>
<organism evidence="2">
    <name type="scientific">Anguilla anguilla</name>
    <name type="common">European freshwater eel</name>
    <name type="synonym">Muraena anguilla</name>
    <dbReference type="NCBI Taxonomy" id="7936"/>
    <lineage>
        <taxon>Eukaryota</taxon>
        <taxon>Metazoa</taxon>
        <taxon>Chordata</taxon>
        <taxon>Craniata</taxon>
        <taxon>Vertebrata</taxon>
        <taxon>Euteleostomi</taxon>
        <taxon>Actinopterygii</taxon>
        <taxon>Neopterygii</taxon>
        <taxon>Teleostei</taxon>
        <taxon>Anguilliformes</taxon>
        <taxon>Anguillidae</taxon>
        <taxon>Anguilla</taxon>
    </lineage>
</organism>
<feature type="signal peptide" evidence="1">
    <location>
        <begin position="1"/>
        <end position="24"/>
    </location>
</feature>
<dbReference type="AlphaFoldDB" id="A0A0E9S5R4"/>
<reference evidence="2" key="2">
    <citation type="journal article" date="2015" name="Fish Shellfish Immunol.">
        <title>Early steps in the European eel (Anguilla anguilla)-Vibrio vulnificus interaction in the gills: Role of the RtxA13 toxin.</title>
        <authorList>
            <person name="Callol A."/>
            <person name="Pajuelo D."/>
            <person name="Ebbesson L."/>
            <person name="Teles M."/>
            <person name="MacKenzie S."/>
            <person name="Amaro C."/>
        </authorList>
    </citation>
    <scope>NUCLEOTIDE SEQUENCE</scope>
</reference>
<sequence length="71" mass="8279">MRRRLFRLWCLFVFLFVCFSLSRGLSPQLHPHPPLWLGLFGNNTKSCFHQSLPACANRIGLDYRPCTSLKL</sequence>
<reference evidence="2" key="1">
    <citation type="submission" date="2014-11" db="EMBL/GenBank/DDBJ databases">
        <authorList>
            <person name="Amaro Gonzalez C."/>
        </authorList>
    </citation>
    <scope>NUCLEOTIDE SEQUENCE</scope>
</reference>
<evidence type="ECO:0008006" key="3">
    <source>
        <dbReference type="Google" id="ProtNLM"/>
    </source>
</evidence>
<keyword evidence="1" id="KW-0732">Signal</keyword>